<name>A0A8J6IT03_9ALTE</name>
<gene>
    <name evidence="1" type="ORF">H8B19_05480</name>
</gene>
<accession>A0A8J6IT03</accession>
<dbReference type="InterPro" id="IPR021109">
    <property type="entry name" value="Peptidase_aspartic_dom_sf"/>
</dbReference>
<evidence type="ECO:0000313" key="2">
    <source>
        <dbReference type="Proteomes" id="UP000601768"/>
    </source>
</evidence>
<dbReference type="InterPro" id="IPR034122">
    <property type="entry name" value="Retropepsin-like_bacterial"/>
</dbReference>
<dbReference type="EMBL" id="JACNEP010000003">
    <property type="protein sequence ID" value="MBC3765317.1"/>
    <property type="molecule type" value="Genomic_DNA"/>
</dbReference>
<dbReference type="Pfam" id="PF13975">
    <property type="entry name" value="gag-asp_proteas"/>
    <property type="match status" value="1"/>
</dbReference>
<keyword evidence="1" id="KW-0645">Protease</keyword>
<dbReference type="EC" id="3.4.23.-" evidence="1"/>
<dbReference type="GO" id="GO:0006508">
    <property type="term" value="P:proteolysis"/>
    <property type="evidence" value="ECO:0007669"/>
    <property type="project" value="UniProtKB-KW"/>
</dbReference>
<dbReference type="RefSeq" id="WP_186505790.1">
    <property type="nucleotide sequence ID" value="NZ_JACNEP010000003.1"/>
</dbReference>
<dbReference type="Gene3D" id="2.40.70.10">
    <property type="entry name" value="Acid Proteases"/>
    <property type="match status" value="1"/>
</dbReference>
<dbReference type="Proteomes" id="UP000601768">
    <property type="component" value="Unassembled WGS sequence"/>
</dbReference>
<dbReference type="CDD" id="cd05483">
    <property type="entry name" value="retropepsin_like_bacteria"/>
    <property type="match status" value="1"/>
</dbReference>
<sequence>MTADNSTRYGKWMFVFAWLAALFLLSIWFDDLLGEQENPNQSPQSISSNNQIMVILQQNRHGHYVASGQINGQPVTFLLDTGATQVSIPAHLQQQLGLQAGYPGQVSTANGMIQVYSTRIDTLQLGDITLHDVSAHLNPAIGGEQILLGMSALKKLDFKQQNGSLILSQNQR</sequence>
<keyword evidence="1" id="KW-0378">Hydrolase</keyword>
<organism evidence="1 2">
    <name type="scientific">Neptunicella marina</name>
    <dbReference type="NCBI Taxonomy" id="2125989"/>
    <lineage>
        <taxon>Bacteria</taxon>
        <taxon>Pseudomonadati</taxon>
        <taxon>Pseudomonadota</taxon>
        <taxon>Gammaproteobacteria</taxon>
        <taxon>Alteromonadales</taxon>
        <taxon>Alteromonadaceae</taxon>
        <taxon>Neptunicella</taxon>
    </lineage>
</organism>
<protein>
    <submittedName>
        <fullName evidence="1">TIGR02281 family clan AA aspartic protease</fullName>
        <ecNumber evidence="1">3.4.23.-</ecNumber>
    </submittedName>
</protein>
<dbReference type="SUPFAM" id="SSF50630">
    <property type="entry name" value="Acid proteases"/>
    <property type="match status" value="1"/>
</dbReference>
<dbReference type="AlphaFoldDB" id="A0A8J6IT03"/>
<dbReference type="NCBIfam" id="TIGR02281">
    <property type="entry name" value="clan_AA_DTGA"/>
    <property type="match status" value="1"/>
</dbReference>
<reference evidence="1" key="1">
    <citation type="journal article" date="2018" name="Int. J. Syst. Evol. Microbiol.">
        <title>Neptunicella marina gen. nov., sp. nov., isolated from surface seawater.</title>
        <authorList>
            <person name="Liu X."/>
            <person name="Lai Q."/>
            <person name="Du Y."/>
            <person name="Zhang X."/>
            <person name="Liu Z."/>
            <person name="Sun F."/>
            <person name="Shao Z."/>
        </authorList>
    </citation>
    <scope>NUCLEOTIDE SEQUENCE</scope>
    <source>
        <strain evidence="1">S27-2</strain>
    </source>
</reference>
<dbReference type="InterPro" id="IPR011969">
    <property type="entry name" value="Clan_AA_Asp_peptidase_C"/>
</dbReference>
<keyword evidence="2" id="KW-1185">Reference proteome</keyword>
<comment type="caution">
    <text evidence="1">The sequence shown here is derived from an EMBL/GenBank/DDBJ whole genome shotgun (WGS) entry which is preliminary data.</text>
</comment>
<evidence type="ECO:0000313" key="1">
    <source>
        <dbReference type="EMBL" id="MBC3765317.1"/>
    </source>
</evidence>
<proteinExistence type="predicted"/>
<dbReference type="GO" id="GO:0008233">
    <property type="term" value="F:peptidase activity"/>
    <property type="evidence" value="ECO:0007669"/>
    <property type="project" value="UniProtKB-KW"/>
</dbReference>
<reference evidence="1" key="2">
    <citation type="submission" date="2020-08" db="EMBL/GenBank/DDBJ databases">
        <authorList>
            <person name="Lai Q."/>
        </authorList>
    </citation>
    <scope>NUCLEOTIDE SEQUENCE</scope>
    <source>
        <strain evidence="1">S27-2</strain>
    </source>
</reference>